<dbReference type="InterPro" id="IPR000760">
    <property type="entry name" value="Inositol_monophosphatase-like"/>
</dbReference>
<dbReference type="EMBL" id="LBDA02000052">
    <property type="protein sequence ID" value="OIK25488.1"/>
    <property type="molecule type" value="Genomic_DNA"/>
</dbReference>
<evidence type="ECO:0000313" key="3">
    <source>
        <dbReference type="Proteomes" id="UP000034838"/>
    </source>
</evidence>
<dbReference type="SUPFAM" id="SSF56655">
    <property type="entry name" value="Carbohydrate phosphatase"/>
    <property type="match status" value="1"/>
</dbReference>
<comment type="caution">
    <text evidence="2">The sequence shown here is derived from an EMBL/GenBank/DDBJ whole genome shotgun (WGS) entry which is preliminary data.</text>
</comment>
<dbReference type="Gene3D" id="3.30.540.10">
    <property type="entry name" value="Fructose-1,6-Bisphosphatase, subunit A, domain 1"/>
    <property type="match status" value="1"/>
</dbReference>
<proteinExistence type="predicted"/>
<sequence>MDDHSFARFAADATGIRLLQVRSRITGASPALLGMAGDRAAQVLLARLLREHRPGDAVLSEEAPDDPARLHADRVWIIDPLDGTREFGEPPRDDWAVHVALWEKNRLTAGAIALPARALVLSTGEHPPAPPTRAGPVKMLVSRTRPPPFAEQLADILGARVVRQGSAGAKTADVLLGAAGLYLQAGGQHEWDSAAPAAVAQARGFHTSRLDGSPLTYNHPDPLLPDLLICRTELASRVLTACALINYQCL</sequence>
<dbReference type="RefSeq" id="WP_071387581.1">
    <property type="nucleotide sequence ID" value="NZ_LBDA02000052.1"/>
</dbReference>
<dbReference type="InterPro" id="IPR050725">
    <property type="entry name" value="CysQ/Inositol_MonoPase"/>
</dbReference>
<dbReference type="Gene3D" id="3.40.190.80">
    <property type="match status" value="1"/>
</dbReference>
<feature type="binding site" evidence="1">
    <location>
        <position position="192"/>
    </location>
    <ligand>
        <name>Mg(2+)</name>
        <dbReference type="ChEBI" id="CHEBI:18420"/>
        <label>1</label>
        <note>catalytic</note>
    </ligand>
</feature>
<gene>
    <name evidence="2" type="ORF">VT52_021745</name>
</gene>
<dbReference type="CDD" id="cd01638">
    <property type="entry name" value="CysQ"/>
    <property type="match status" value="1"/>
</dbReference>
<dbReference type="PANTHER" id="PTHR43028:SF5">
    <property type="entry name" value="3'(2'),5'-BISPHOSPHATE NUCLEOTIDASE 1"/>
    <property type="match status" value="1"/>
</dbReference>
<dbReference type="GO" id="GO:0000103">
    <property type="term" value="P:sulfate assimilation"/>
    <property type="evidence" value="ECO:0007669"/>
    <property type="project" value="TreeGrafter"/>
</dbReference>
<keyword evidence="3" id="KW-1185">Reference proteome</keyword>
<feature type="binding site" evidence="1">
    <location>
        <position position="81"/>
    </location>
    <ligand>
        <name>Mg(2+)</name>
        <dbReference type="ChEBI" id="CHEBI:18420"/>
        <label>1</label>
        <note>catalytic</note>
    </ligand>
</feature>
<dbReference type="PRINTS" id="PR00377">
    <property type="entry name" value="IMPHPHTASES"/>
</dbReference>
<evidence type="ECO:0000256" key="1">
    <source>
        <dbReference type="PIRSR" id="PIRSR600760-2"/>
    </source>
</evidence>
<organism evidence="2 3">
    <name type="scientific">Streptomyces malaysiense</name>
    <dbReference type="NCBI Taxonomy" id="1428626"/>
    <lineage>
        <taxon>Bacteria</taxon>
        <taxon>Bacillati</taxon>
        <taxon>Actinomycetota</taxon>
        <taxon>Actinomycetes</taxon>
        <taxon>Kitasatosporales</taxon>
        <taxon>Streptomycetaceae</taxon>
        <taxon>Streptomyces</taxon>
    </lineage>
</organism>
<dbReference type="Proteomes" id="UP000034838">
    <property type="component" value="Unassembled WGS sequence"/>
</dbReference>
<keyword evidence="1" id="KW-0479">Metal-binding</keyword>
<feature type="binding site" evidence="1">
    <location>
        <position position="61"/>
    </location>
    <ligand>
        <name>Mg(2+)</name>
        <dbReference type="ChEBI" id="CHEBI:18420"/>
        <label>1</label>
        <note>catalytic</note>
    </ligand>
</feature>
<dbReference type="AlphaFoldDB" id="A0A1J4Q082"/>
<reference evidence="2" key="1">
    <citation type="submission" date="2016-10" db="EMBL/GenBank/DDBJ databases">
        <title>Genome sequence of Streptomyces malaysiense MUSC 136.</title>
        <authorList>
            <person name="Lee L.-H."/>
            <person name="Ser H.-L."/>
        </authorList>
    </citation>
    <scope>NUCLEOTIDE SEQUENCE [LARGE SCALE GENOMIC DNA]</scope>
    <source>
        <strain evidence="2">MUSC 136</strain>
    </source>
</reference>
<keyword evidence="1" id="KW-0460">Magnesium</keyword>
<evidence type="ECO:0000313" key="2">
    <source>
        <dbReference type="EMBL" id="OIK25488.1"/>
    </source>
</evidence>
<dbReference type="PANTHER" id="PTHR43028">
    <property type="entry name" value="3'(2'),5'-BISPHOSPHATE NUCLEOTIDASE 1"/>
    <property type="match status" value="1"/>
</dbReference>
<dbReference type="GO" id="GO:0046872">
    <property type="term" value="F:metal ion binding"/>
    <property type="evidence" value="ECO:0007669"/>
    <property type="project" value="UniProtKB-KW"/>
</dbReference>
<dbReference type="Pfam" id="PF00459">
    <property type="entry name" value="Inositol_P"/>
    <property type="match status" value="1"/>
</dbReference>
<feature type="binding site" evidence="1">
    <location>
        <position position="82"/>
    </location>
    <ligand>
        <name>Mg(2+)</name>
        <dbReference type="ChEBI" id="CHEBI:18420"/>
        <label>1</label>
        <note>catalytic</note>
    </ligand>
</feature>
<dbReference type="GO" id="GO:0008441">
    <property type="term" value="F:3'(2'),5'-bisphosphate nucleotidase activity"/>
    <property type="evidence" value="ECO:0007669"/>
    <property type="project" value="TreeGrafter"/>
</dbReference>
<name>A0A1J4Q082_9ACTN</name>
<dbReference type="GO" id="GO:0050427">
    <property type="term" value="P:3'-phosphoadenosine 5'-phosphosulfate metabolic process"/>
    <property type="evidence" value="ECO:0007669"/>
    <property type="project" value="TreeGrafter"/>
</dbReference>
<dbReference type="OrthoDB" id="9772456at2"/>
<accession>A0A1J4Q082</accession>
<protein>
    <submittedName>
        <fullName evidence="2">3'(2'),5'-bisphosphate nucleotidase CysQ</fullName>
    </submittedName>
</protein>
<comment type="cofactor">
    <cofactor evidence="1">
        <name>Mg(2+)</name>
        <dbReference type="ChEBI" id="CHEBI:18420"/>
    </cofactor>
</comment>
<feature type="binding site" evidence="1">
    <location>
        <position position="79"/>
    </location>
    <ligand>
        <name>Mg(2+)</name>
        <dbReference type="ChEBI" id="CHEBI:18420"/>
        <label>1</label>
        <note>catalytic</note>
    </ligand>
</feature>